<dbReference type="AlphaFoldDB" id="A0A929X047"/>
<dbReference type="Gene3D" id="3.40.50.300">
    <property type="entry name" value="P-loop containing nucleotide triphosphate hydrolases"/>
    <property type="match status" value="1"/>
</dbReference>
<dbReference type="SUPFAM" id="SSF53795">
    <property type="entry name" value="PEP carboxykinase-like"/>
    <property type="match status" value="1"/>
</dbReference>
<reference evidence="1" key="1">
    <citation type="submission" date="2020-04" db="EMBL/GenBank/DDBJ databases">
        <title>Deep metagenomics examines the oral microbiome during advanced dental caries in children, revealing novel taxa and co-occurrences with host molecules.</title>
        <authorList>
            <person name="Baker J.L."/>
            <person name="Morton J.T."/>
            <person name="Dinis M."/>
            <person name="Alvarez R."/>
            <person name="Tran N.C."/>
            <person name="Knight R."/>
            <person name="Edlund A."/>
        </authorList>
    </citation>
    <scope>NUCLEOTIDE SEQUENCE</scope>
    <source>
        <strain evidence="1">JCVI_34_bin.1</strain>
    </source>
</reference>
<accession>A0A929X047</accession>
<evidence type="ECO:0008006" key="3">
    <source>
        <dbReference type="Google" id="ProtNLM"/>
    </source>
</evidence>
<dbReference type="EMBL" id="JABZGR010000013">
    <property type="protein sequence ID" value="MBF0970423.1"/>
    <property type="molecule type" value="Genomic_DNA"/>
</dbReference>
<name>A0A929X047_9BACT</name>
<comment type="caution">
    <text evidence="1">The sequence shown here is derived from an EMBL/GenBank/DDBJ whole genome shotgun (WGS) entry which is preliminary data.</text>
</comment>
<protein>
    <recommendedName>
        <fullName evidence="3">Phosphoenolpyruvate carboxykinase</fullName>
    </recommendedName>
</protein>
<dbReference type="InterPro" id="IPR027417">
    <property type="entry name" value="P-loop_NTPase"/>
</dbReference>
<evidence type="ECO:0000313" key="1">
    <source>
        <dbReference type="EMBL" id="MBF0970423.1"/>
    </source>
</evidence>
<dbReference type="Proteomes" id="UP000704068">
    <property type="component" value="Unassembled WGS sequence"/>
</dbReference>
<proteinExistence type="predicted"/>
<gene>
    <name evidence="1" type="ORF">HXK21_05215</name>
</gene>
<dbReference type="RefSeq" id="WP_303763841.1">
    <property type="nucleotide sequence ID" value="NZ_JABZGR010000013.1"/>
</dbReference>
<evidence type="ECO:0000313" key="2">
    <source>
        <dbReference type="Proteomes" id="UP000704068"/>
    </source>
</evidence>
<sequence>MTTSQRLTYKVAGVSFCVCFEDCPDGRSMLPSYEPFIVEQTDAPYICTITFAKDAVDINAEGKEIGQFDNAGSNHAVYLLPDGGYKMVIYNYDNEPAVAFISNANFSSVKASLFGNKINRRFGLNNTIMIAYAFSSAYSNILLIHASVTMKDGKGYLFLGKSGTGKSTHSQLWLKHIPETELLNDDNPAIRLINDEVIVYGTPWSGKTPCYKNKQVPIGAFVKLKQYPDNIIRREPPLKAFATLLASTSSMLWDKPLYDKICNTISAIAMRCPLYHLKCRPDEEAARLSFSNITKQ</sequence>
<organism evidence="1 2">
    <name type="scientific">Alloprevotella tannerae</name>
    <dbReference type="NCBI Taxonomy" id="76122"/>
    <lineage>
        <taxon>Bacteria</taxon>
        <taxon>Pseudomonadati</taxon>
        <taxon>Bacteroidota</taxon>
        <taxon>Bacteroidia</taxon>
        <taxon>Bacteroidales</taxon>
        <taxon>Prevotellaceae</taxon>
        <taxon>Alloprevotella</taxon>
    </lineage>
</organism>